<evidence type="ECO:0000313" key="2">
    <source>
        <dbReference type="EMBL" id="QDV04846.1"/>
    </source>
</evidence>
<evidence type="ECO:0000313" key="3">
    <source>
        <dbReference type="Proteomes" id="UP000320390"/>
    </source>
</evidence>
<proteinExistence type="predicted"/>
<feature type="transmembrane region" description="Helical" evidence="1">
    <location>
        <begin position="364"/>
        <end position="384"/>
    </location>
</feature>
<protein>
    <submittedName>
        <fullName evidence="2">Uncharacterized protein</fullName>
    </submittedName>
</protein>
<gene>
    <name evidence="2" type="ORF">Poly30_03400</name>
</gene>
<feature type="transmembrane region" description="Helical" evidence="1">
    <location>
        <begin position="21"/>
        <end position="50"/>
    </location>
</feature>
<sequence>MPSYSRTTAIQPLPERSHVSWGALLSGLALTTALGWVLMLLGGAFGLSVADIDDVEALSQGFGIAAVLWFILSWLIAYFVGALVAARLSGTVDDRVGMMHGMTVWSLGTITTVLLASAGAQNALSAGQAVASGAASATRSVTSGVLGGAGDIATTAGSAIADLGDEVGAAVRRQVAEEVGQVDGAGGATAEEVSDAFEGLNNTAYGNLSLALASGDMGKAKEILTRNTELDEGDVDSVLESLGKKLENSESVEKAQTMARDAMNEVKSGSADYLAQLGGGETSSDEVRTALEEFDAETTQRVAMALITGDADRAKIIIASRTSLTESEVNAIVAGAEKKMSARIESVVTEAKEMAETAAGYGEAVLWTAFIAAMVALLAAILGAKLGTSHEPAELKIAVSERAIA</sequence>
<dbReference type="Proteomes" id="UP000320390">
    <property type="component" value="Chromosome"/>
</dbReference>
<dbReference type="EMBL" id="CP036434">
    <property type="protein sequence ID" value="QDV04846.1"/>
    <property type="molecule type" value="Genomic_DNA"/>
</dbReference>
<organism evidence="2 3">
    <name type="scientific">Saltatorellus ferox</name>
    <dbReference type="NCBI Taxonomy" id="2528018"/>
    <lineage>
        <taxon>Bacteria</taxon>
        <taxon>Pseudomonadati</taxon>
        <taxon>Planctomycetota</taxon>
        <taxon>Planctomycetia</taxon>
        <taxon>Planctomycetia incertae sedis</taxon>
        <taxon>Saltatorellus</taxon>
    </lineage>
</organism>
<keyword evidence="1" id="KW-1133">Transmembrane helix</keyword>
<evidence type="ECO:0000256" key="1">
    <source>
        <dbReference type="SAM" id="Phobius"/>
    </source>
</evidence>
<keyword evidence="1" id="KW-0472">Membrane</keyword>
<feature type="transmembrane region" description="Helical" evidence="1">
    <location>
        <begin position="98"/>
        <end position="120"/>
    </location>
</feature>
<keyword evidence="1" id="KW-0812">Transmembrane</keyword>
<reference evidence="2 3" key="1">
    <citation type="submission" date="2019-02" db="EMBL/GenBank/DDBJ databases">
        <title>Deep-cultivation of Planctomycetes and their phenomic and genomic characterization uncovers novel biology.</title>
        <authorList>
            <person name="Wiegand S."/>
            <person name="Jogler M."/>
            <person name="Boedeker C."/>
            <person name="Pinto D."/>
            <person name="Vollmers J."/>
            <person name="Rivas-Marin E."/>
            <person name="Kohn T."/>
            <person name="Peeters S.H."/>
            <person name="Heuer A."/>
            <person name="Rast P."/>
            <person name="Oberbeckmann S."/>
            <person name="Bunk B."/>
            <person name="Jeske O."/>
            <person name="Meyerdierks A."/>
            <person name="Storesund J.E."/>
            <person name="Kallscheuer N."/>
            <person name="Luecker S."/>
            <person name="Lage O.M."/>
            <person name="Pohl T."/>
            <person name="Merkel B.J."/>
            <person name="Hornburger P."/>
            <person name="Mueller R.-W."/>
            <person name="Bruemmer F."/>
            <person name="Labrenz M."/>
            <person name="Spormann A.M."/>
            <person name="Op den Camp H."/>
            <person name="Overmann J."/>
            <person name="Amann R."/>
            <person name="Jetten M.S.M."/>
            <person name="Mascher T."/>
            <person name="Medema M.H."/>
            <person name="Devos D.P."/>
            <person name="Kaster A.-K."/>
            <person name="Ovreas L."/>
            <person name="Rohde M."/>
            <person name="Galperin M.Y."/>
            <person name="Jogler C."/>
        </authorList>
    </citation>
    <scope>NUCLEOTIDE SEQUENCE [LARGE SCALE GENOMIC DNA]</scope>
    <source>
        <strain evidence="2 3">Poly30</strain>
    </source>
</reference>
<dbReference type="RefSeq" id="WP_145194287.1">
    <property type="nucleotide sequence ID" value="NZ_CP036434.1"/>
</dbReference>
<dbReference type="AlphaFoldDB" id="A0A518EL74"/>
<keyword evidence="3" id="KW-1185">Reference proteome</keyword>
<dbReference type="OrthoDB" id="2154696at2"/>
<feature type="transmembrane region" description="Helical" evidence="1">
    <location>
        <begin position="62"/>
        <end position="86"/>
    </location>
</feature>
<name>A0A518EL74_9BACT</name>
<accession>A0A518EL74</accession>